<dbReference type="EMBL" id="LN857010">
    <property type="protein sequence ID" value="CDQ00061.1"/>
    <property type="molecule type" value="Genomic_DNA"/>
</dbReference>
<proteinExistence type="predicted"/>
<gene>
    <name evidence="1" type="primary">Bm1485</name>
    <name evidence="1" type="ORF">BM_Bm1485</name>
</gene>
<sequence length="44" mass="4956">MCTARGRFIKFTLGDNCTTSNLTANNYPLQTDTSNQSYLVRPQL</sequence>
<name>A0A1I9G4J6_BRUMA</name>
<organism evidence="1">
    <name type="scientific">Brugia malayi</name>
    <name type="common">Filarial nematode worm</name>
    <dbReference type="NCBI Taxonomy" id="6279"/>
    <lineage>
        <taxon>Eukaryota</taxon>
        <taxon>Metazoa</taxon>
        <taxon>Ecdysozoa</taxon>
        <taxon>Nematoda</taxon>
        <taxon>Chromadorea</taxon>
        <taxon>Rhabditida</taxon>
        <taxon>Spirurina</taxon>
        <taxon>Spiruromorpha</taxon>
        <taxon>Filarioidea</taxon>
        <taxon>Onchocercidae</taxon>
        <taxon>Brugia</taxon>
    </lineage>
</organism>
<dbReference type="AlphaFoldDB" id="A0A1I9G4J6"/>
<reference evidence="1" key="2">
    <citation type="submission" date="2012-12" db="EMBL/GenBank/DDBJ databases">
        <authorList>
            <consortium name="WormBase Consortium"/>
            <person name="Ghedin E."/>
            <person name="Paulini M."/>
        </authorList>
    </citation>
    <scope>NUCLEOTIDE SEQUENCE</scope>
    <source>
        <strain evidence="1">FR3</strain>
    </source>
</reference>
<reference evidence="1" key="1">
    <citation type="journal article" date="2007" name="Science">
        <title>Draft genome of the filarial nematode parasite Brugia malayi.</title>
        <authorList>
            <person name="Ghedin E."/>
            <person name="Wang S."/>
            <person name="Spiro D."/>
            <person name="Caler E."/>
            <person name="Zhao Q."/>
            <person name="Crabtree J."/>
            <person name="Allen J.E."/>
            <person name="Delcher A.L."/>
            <person name="Guiliano D.B."/>
            <person name="Miranda-Saavedra D."/>
            <person name="Angiuoli S.V."/>
            <person name="Creasy T."/>
            <person name="Amedeo P."/>
            <person name="Haas B."/>
            <person name="El-Sayed N.M."/>
            <person name="Wortman J.R."/>
            <person name="Feldblyum T."/>
            <person name="Tallon L."/>
            <person name="Schatz M."/>
            <person name="Shumway M."/>
            <person name="Koo H."/>
            <person name="Salzberg S.L."/>
            <person name="Schobel S."/>
            <person name="Pertea M."/>
            <person name="Pop M."/>
            <person name="White O."/>
            <person name="Barton G.J."/>
            <person name="Carlow C.K."/>
            <person name="Crawford M.J."/>
            <person name="Daub J."/>
            <person name="Dimmic M.W."/>
            <person name="Estes C.F."/>
            <person name="Foster J.M."/>
            <person name="Ganatra M."/>
            <person name="Gregory W.F."/>
            <person name="Johnson N.M."/>
            <person name="Jin J."/>
            <person name="Komuniecki R."/>
            <person name="Korf I."/>
            <person name="Kumar S."/>
            <person name="Laney S."/>
            <person name="Li B.W."/>
            <person name="Li W."/>
            <person name="Lindblom T.H."/>
            <person name="Lustigman S."/>
            <person name="Ma D."/>
            <person name="Maina C.V."/>
            <person name="Martin D.M."/>
            <person name="McCarter J.P."/>
            <person name="McReynolds L."/>
            <person name="Mitreva M."/>
            <person name="Nutman T.B."/>
            <person name="Parkinson J."/>
            <person name="Peregrin-Alvarez J.M."/>
            <person name="Poole C."/>
            <person name="Ren Q."/>
            <person name="Saunders L."/>
            <person name="Sluder A.E."/>
            <person name="Smith K."/>
            <person name="Stanke M."/>
            <person name="Unnasch T.R."/>
            <person name="Ware J."/>
            <person name="Wei A.D."/>
            <person name="Weil G."/>
            <person name="Williams D.J."/>
            <person name="Zhang Y."/>
            <person name="Williams S.A."/>
            <person name="Fraser-Liggett C."/>
            <person name="Slatko B."/>
            <person name="Blaxter M.L."/>
            <person name="Scott A.L."/>
        </authorList>
    </citation>
    <scope>NUCLEOTIDE SEQUENCE</scope>
    <source>
        <strain evidence="1">FR3</strain>
    </source>
</reference>
<protein>
    <submittedName>
        <fullName evidence="1">Bm1485, isoform a</fullName>
    </submittedName>
</protein>
<accession>A0A1I9G4J6</accession>
<evidence type="ECO:0000313" key="1">
    <source>
        <dbReference type="EMBL" id="CDQ00061.1"/>
    </source>
</evidence>